<dbReference type="SUPFAM" id="SSF55073">
    <property type="entry name" value="Nucleotide cyclase"/>
    <property type="match status" value="1"/>
</dbReference>
<dbReference type="PROSITE" id="PS50887">
    <property type="entry name" value="GGDEF"/>
    <property type="match status" value="1"/>
</dbReference>
<dbReference type="SMART" id="SM00267">
    <property type="entry name" value="GGDEF"/>
    <property type="match status" value="1"/>
</dbReference>
<dbReference type="STRING" id="349064.SAMN05660429_03007"/>
<dbReference type="FunFam" id="3.30.70.270:FF:000001">
    <property type="entry name" value="Diguanylate cyclase domain protein"/>
    <property type="match status" value="1"/>
</dbReference>
<dbReference type="CDD" id="cd01949">
    <property type="entry name" value="GGDEF"/>
    <property type="match status" value="1"/>
</dbReference>
<dbReference type="InterPro" id="IPR029016">
    <property type="entry name" value="GAF-like_dom_sf"/>
</dbReference>
<dbReference type="RefSeq" id="WP_093332316.1">
    <property type="nucleotide sequence ID" value="NZ_AP027363.1"/>
</dbReference>
<reference evidence="3 4" key="1">
    <citation type="submission" date="2016-10" db="EMBL/GenBank/DDBJ databases">
        <authorList>
            <person name="de Groot N.N."/>
        </authorList>
    </citation>
    <scope>NUCLEOTIDE SEQUENCE [LARGE SCALE GENOMIC DNA]</scope>
    <source>
        <strain evidence="3 4">DSM 19706</strain>
    </source>
</reference>
<gene>
    <name evidence="3" type="ORF">SAMN05660429_03007</name>
</gene>
<dbReference type="InterPro" id="IPR052163">
    <property type="entry name" value="DGC-Regulatory_Protein"/>
</dbReference>
<dbReference type="SUPFAM" id="SSF55781">
    <property type="entry name" value="GAF domain-like"/>
    <property type="match status" value="1"/>
</dbReference>
<organism evidence="3 4">
    <name type="scientific">Thalassotalea agarivorans</name>
    <name type="common">Thalassomonas agarivorans</name>
    <dbReference type="NCBI Taxonomy" id="349064"/>
    <lineage>
        <taxon>Bacteria</taxon>
        <taxon>Pseudomonadati</taxon>
        <taxon>Pseudomonadota</taxon>
        <taxon>Gammaproteobacteria</taxon>
        <taxon>Alteromonadales</taxon>
        <taxon>Colwelliaceae</taxon>
        <taxon>Thalassotalea</taxon>
    </lineage>
</organism>
<protein>
    <submittedName>
        <fullName evidence="3">Diguanylate cyclase (GGDEF) domain-containing protein</fullName>
    </submittedName>
</protein>
<dbReference type="Gene3D" id="3.30.450.40">
    <property type="match status" value="1"/>
</dbReference>
<dbReference type="InterPro" id="IPR029787">
    <property type="entry name" value="Nucleotide_cyclase"/>
</dbReference>
<keyword evidence="4" id="KW-1185">Reference proteome</keyword>
<dbReference type="PANTHER" id="PTHR46663">
    <property type="entry name" value="DIGUANYLATE CYCLASE DGCT-RELATED"/>
    <property type="match status" value="1"/>
</dbReference>
<evidence type="ECO:0000313" key="3">
    <source>
        <dbReference type="EMBL" id="SET90193.1"/>
    </source>
</evidence>
<dbReference type="NCBIfam" id="TIGR00254">
    <property type="entry name" value="GGDEF"/>
    <property type="match status" value="1"/>
</dbReference>
<sequence>MSELEQLIANSRVNESISRKLFAIETEILACRSSNELLKTLLDSIQDKFKLQGICLLLVEPSPISYINHAENTSDWHQQHILKVSSYELNAFHHDDKPFLTNQLAELGNTLPLNILAQASSVALTPLKMENKLFASLVFISNDPQRFHSGLGTFHLEQLAVKIGLCLSNVLIREQLEYMALYDNLTGVGNRRLMENDLKEELMRHQRYKIPFSVLFIDLNKFKPINDTYGHDCGDAVLHYVANTLKELVRENDKVYRYAGDEFVVLLSGQNYQEAELAAKRLSDYFFARKMPYQDKQLTVTISAGAAASDAKKSVDQLLKEADEQLYHYKKLAHQRLAQG</sequence>
<dbReference type="GO" id="GO:0003824">
    <property type="term" value="F:catalytic activity"/>
    <property type="evidence" value="ECO:0007669"/>
    <property type="project" value="UniProtKB-ARBA"/>
</dbReference>
<evidence type="ECO:0000313" key="4">
    <source>
        <dbReference type="Proteomes" id="UP000199308"/>
    </source>
</evidence>
<dbReference type="AlphaFoldDB" id="A0A1I0I1T7"/>
<dbReference type="Proteomes" id="UP000199308">
    <property type="component" value="Unassembled WGS sequence"/>
</dbReference>
<dbReference type="OrthoDB" id="9812260at2"/>
<dbReference type="EMBL" id="FOHK01000021">
    <property type="protein sequence ID" value="SET90193.1"/>
    <property type="molecule type" value="Genomic_DNA"/>
</dbReference>
<dbReference type="Pfam" id="PF04340">
    <property type="entry name" value="DUF484"/>
    <property type="match status" value="1"/>
</dbReference>
<dbReference type="Pfam" id="PF00990">
    <property type="entry name" value="GGDEF"/>
    <property type="match status" value="1"/>
</dbReference>
<feature type="domain" description="GGDEF" evidence="2">
    <location>
        <begin position="210"/>
        <end position="340"/>
    </location>
</feature>
<proteinExistence type="predicted"/>
<evidence type="ECO:0000259" key="2">
    <source>
        <dbReference type="PROSITE" id="PS50887"/>
    </source>
</evidence>
<comment type="cofactor">
    <cofactor evidence="1">
        <name>Mg(2+)</name>
        <dbReference type="ChEBI" id="CHEBI:18420"/>
    </cofactor>
</comment>
<dbReference type="InterPro" id="IPR007435">
    <property type="entry name" value="DUF484"/>
</dbReference>
<evidence type="ECO:0000256" key="1">
    <source>
        <dbReference type="ARBA" id="ARBA00001946"/>
    </source>
</evidence>
<dbReference type="Gene3D" id="3.30.70.270">
    <property type="match status" value="1"/>
</dbReference>
<name>A0A1I0I1T7_THASX</name>
<dbReference type="InterPro" id="IPR000160">
    <property type="entry name" value="GGDEF_dom"/>
</dbReference>
<accession>A0A1I0I1T7</accession>
<dbReference type="InterPro" id="IPR043128">
    <property type="entry name" value="Rev_trsase/Diguanyl_cyclase"/>
</dbReference>
<dbReference type="PANTHER" id="PTHR46663:SF2">
    <property type="entry name" value="GGDEF DOMAIN-CONTAINING PROTEIN"/>
    <property type="match status" value="1"/>
</dbReference>